<sequence length="246" mass="28337">MELNIAVVDDLEHDREIIKNFIDRFFGEKQNCTIRTANYSTAEEFLKTYRKGMFEIIFLDVCLGEMDGLSLADKIRIADRDISIIFMSTTRDFVFQSFPSQPKGFLCKPFEYADFANVMERTICDLNAEDKLLKVNIPHMVLEIPLSEIVAVLSNNHSVDVKLITGEVKQSIMLFGELESALENEPNFLFCSRGVIINMDYASQVNGDGIVMQDDMIYPVRRRGRKDILAKYTKYAASRMRRRLEI</sequence>
<dbReference type="Gene3D" id="2.40.50.1020">
    <property type="entry name" value="LytTr DNA-binding domain"/>
    <property type="match status" value="1"/>
</dbReference>
<dbReference type="EMBL" id="FOAT01000019">
    <property type="protein sequence ID" value="SEL31254.1"/>
    <property type="molecule type" value="Genomic_DNA"/>
</dbReference>
<dbReference type="PANTHER" id="PTHR44591">
    <property type="entry name" value="STRESS RESPONSE REGULATOR PROTEIN 1"/>
    <property type="match status" value="1"/>
</dbReference>
<evidence type="ECO:0000256" key="2">
    <source>
        <dbReference type="ARBA" id="ARBA00022553"/>
    </source>
</evidence>
<dbReference type="Gene3D" id="3.40.50.2300">
    <property type="match status" value="1"/>
</dbReference>
<organism evidence="6 7">
    <name type="scientific">Ruminococcus albus</name>
    <dbReference type="NCBI Taxonomy" id="1264"/>
    <lineage>
        <taxon>Bacteria</taxon>
        <taxon>Bacillati</taxon>
        <taxon>Bacillota</taxon>
        <taxon>Clostridia</taxon>
        <taxon>Eubacteriales</taxon>
        <taxon>Oscillospiraceae</taxon>
        <taxon>Ruminococcus</taxon>
    </lineage>
</organism>
<evidence type="ECO:0000256" key="4">
    <source>
        <dbReference type="PROSITE-ProRule" id="PRU00169"/>
    </source>
</evidence>
<gene>
    <name evidence="6" type="ORF">SAMN05216469_11923</name>
</gene>
<protein>
    <recommendedName>
        <fullName evidence="1">Stage 0 sporulation protein A homolog</fullName>
    </recommendedName>
</protein>
<evidence type="ECO:0000256" key="3">
    <source>
        <dbReference type="ARBA" id="ARBA00024867"/>
    </source>
</evidence>
<evidence type="ECO:0000259" key="5">
    <source>
        <dbReference type="PROSITE" id="PS50110"/>
    </source>
</evidence>
<evidence type="ECO:0000313" key="6">
    <source>
        <dbReference type="EMBL" id="SEL31254.1"/>
    </source>
</evidence>
<name>A0A1H7P703_RUMAL</name>
<proteinExistence type="predicted"/>
<dbReference type="OrthoDB" id="9802383at2"/>
<dbReference type="InterPro" id="IPR001789">
    <property type="entry name" value="Sig_transdc_resp-reg_receiver"/>
</dbReference>
<dbReference type="GO" id="GO:0003677">
    <property type="term" value="F:DNA binding"/>
    <property type="evidence" value="ECO:0007669"/>
    <property type="project" value="UniProtKB-KW"/>
</dbReference>
<dbReference type="RefSeq" id="WP_074835542.1">
    <property type="nucleotide sequence ID" value="NZ_FOAT01000019.1"/>
</dbReference>
<keyword evidence="2 4" id="KW-0597">Phosphoprotein</keyword>
<dbReference type="Pfam" id="PF00072">
    <property type="entry name" value="Response_reg"/>
    <property type="match status" value="1"/>
</dbReference>
<dbReference type="SUPFAM" id="SSF52172">
    <property type="entry name" value="CheY-like"/>
    <property type="match status" value="1"/>
</dbReference>
<evidence type="ECO:0000313" key="7">
    <source>
        <dbReference type="Proteomes" id="UP000186015"/>
    </source>
</evidence>
<reference evidence="6 7" key="1">
    <citation type="submission" date="2016-10" db="EMBL/GenBank/DDBJ databases">
        <authorList>
            <person name="de Groot N.N."/>
        </authorList>
    </citation>
    <scope>NUCLEOTIDE SEQUENCE [LARGE SCALE GENOMIC DNA]</scope>
    <source>
        <strain evidence="6 7">KH2T6</strain>
    </source>
</reference>
<dbReference type="InterPro" id="IPR007492">
    <property type="entry name" value="LytTR_DNA-bd_dom"/>
</dbReference>
<comment type="function">
    <text evidence="3">May play the central regulatory role in sporulation. It may be an element of the effector pathway responsible for the activation of sporulation genes in response to nutritional stress. Spo0A may act in concert with spo0H (a sigma factor) to control the expression of some genes that are critical to the sporulation process.</text>
</comment>
<keyword evidence="6" id="KW-0238">DNA-binding</keyword>
<dbReference type="CDD" id="cd00156">
    <property type="entry name" value="REC"/>
    <property type="match status" value="1"/>
</dbReference>
<dbReference type="AlphaFoldDB" id="A0A1H7P703"/>
<accession>A0A1H7P703</accession>
<feature type="domain" description="Response regulatory" evidence="5">
    <location>
        <begin position="4"/>
        <end position="123"/>
    </location>
</feature>
<dbReference type="PANTHER" id="PTHR44591:SF3">
    <property type="entry name" value="RESPONSE REGULATORY DOMAIN-CONTAINING PROTEIN"/>
    <property type="match status" value="1"/>
</dbReference>
<dbReference type="GO" id="GO:0000160">
    <property type="term" value="P:phosphorelay signal transduction system"/>
    <property type="evidence" value="ECO:0007669"/>
    <property type="project" value="InterPro"/>
</dbReference>
<dbReference type="PROSITE" id="PS50110">
    <property type="entry name" value="RESPONSE_REGULATORY"/>
    <property type="match status" value="1"/>
</dbReference>
<dbReference type="InterPro" id="IPR011006">
    <property type="entry name" value="CheY-like_superfamily"/>
</dbReference>
<dbReference type="InterPro" id="IPR050595">
    <property type="entry name" value="Bact_response_regulator"/>
</dbReference>
<evidence type="ECO:0000256" key="1">
    <source>
        <dbReference type="ARBA" id="ARBA00018672"/>
    </source>
</evidence>
<dbReference type="SMART" id="SM00448">
    <property type="entry name" value="REC"/>
    <property type="match status" value="1"/>
</dbReference>
<dbReference type="Proteomes" id="UP000186015">
    <property type="component" value="Unassembled WGS sequence"/>
</dbReference>
<dbReference type="SMART" id="SM00850">
    <property type="entry name" value="LytTR"/>
    <property type="match status" value="1"/>
</dbReference>
<feature type="modified residue" description="4-aspartylphosphate" evidence="4">
    <location>
        <position position="60"/>
    </location>
</feature>